<reference evidence="2 3" key="1">
    <citation type="submission" date="2016-10" db="EMBL/GenBank/DDBJ databases">
        <authorList>
            <person name="de Groot N.N."/>
        </authorList>
    </citation>
    <scope>NUCLEOTIDE SEQUENCE [LARGE SCALE GENOMIC DNA]</scope>
    <source>
        <strain evidence="2 3">DSM 25232</strain>
    </source>
</reference>
<dbReference type="InterPro" id="IPR056077">
    <property type="entry name" value="DUF7660"/>
</dbReference>
<sequence>MINIHSRKEFINFLEGLLKEYPENWENHKMEDFLEAMIRYSDAVQQYYKNTDQGINADEAQWKVFADIIKGASMYE</sequence>
<dbReference type="Proteomes" id="UP000198521">
    <property type="component" value="Unassembled WGS sequence"/>
</dbReference>
<dbReference type="STRING" id="1038014.SAMN04487910_1927"/>
<evidence type="ECO:0000259" key="1">
    <source>
        <dbReference type="Pfam" id="PF24693"/>
    </source>
</evidence>
<dbReference type="Pfam" id="PF24693">
    <property type="entry name" value="DUF7660"/>
    <property type="match status" value="1"/>
</dbReference>
<keyword evidence="3" id="KW-1185">Reference proteome</keyword>
<feature type="domain" description="DUF7660" evidence="1">
    <location>
        <begin position="6"/>
        <end position="76"/>
    </location>
</feature>
<gene>
    <name evidence="2" type="ORF">SAMN04487910_1927</name>
</gene>
<dbReference type="OrthoDB" id="1373771at2"/>
<protein>
    <recommendedName>
        <fullName evidence="1">DUF7660 domain-containing protein</fullName>
    </recommendedName>
</protein>
<dbReference type="EMBL" id="FOAB01000003">
    <property type="protein sequence ID" value="SEL17207.1"/>
    <property type="molecule type" value="Genomic_DNA"/>
</dbReference>
<accession>A0A1H7N2U3</accession>
<proteinExistence type="predicted"/>
<name>A0A1H7N2U3_AQUAM</name>
<dbReference type="RefSeq" id="WP_091407816.1">
    <property type="nucleotide sequence ID" value="NZ_FOAB01000003.1"/>
</dbReference>
<evidence type="ECO:0000313" key="3">
    <source>
        <dbReference type="Proteomes" id="UP000198521"/>
    </source>
</evidence>
<organism evidence="2 3">
    <name type="scientific">Aquimarina amphilecti</name>
    <dbReference type="NCBI Taxonomy" id="1038014"/>
    <lineage>
        <taxon>Bacteria</taxon>
        <taxon>Pseudomonadati</taxon>
        <taxon>Bacteroidota</taxon>
        <taxon>Flavobacteriia</taxon>
        <taxon>Flavobacteriales</taxon>
        <taxon>Flavobacteriaceae</taxon>
        <taxon>Aquimarina</taxon>
    </lineage>
</organism>
<dbReference type="AlphaFoldDB" id="A0A1H7N2U3"/>
<evidence type="ECO:0000313" key="2">
    <source>
        <dbReference type="EMBL" id="SEL17207.1"/>
    </source>
</evidence>